<dbReference type="Pfam" id="PF07969">
    <property type="entry name" value="Amidohydro_3"/>
    <property type="match status" value="1"/>
</dbReference>
<dbReference type="SUPFAM" id="SSF51556">
    <property type="entry name" value="Metallo-dependent hydrolases"/>
    <property type="match status" value="1"/>
</dbReference>
<keyword evidence="4" id="KW-1185">Reference proteome</keyword>
<dbReference type="SUPFAM" id="SSF51338">
    <property type="entry name" value="Composite domain of metallo-dependent hydrolases"/>
    <property type="match status" value="1"/>
</dbReference>
<dbReference type="EMBL" id="JBHLUN010000002">
    <property type="protein sequence ID" value="MFC0407439.1"/>
    <property type="molecule type" value="Genomic_DNA"/>
</dbReference>
<dbReference type="PANTHER" id="PTHR11647">
    <property type="entry name" value="HYDRANTOINASE/DIHYDROPYRIMIDINASE FAMILY MEMBER"/>
    <property type="match status" value="1"/>
</dbReference>
<evidence type="ECO:0000259" key="2">
    <source>
        <dbReference type="Pfam" id="PF07969"/>
    </source>
</evidence>
<evidence type="ECO:0000313" key="4">
    <source>
        <dbReference type="Proteomes" id="UP001589865"/>
    </source>
</evidence>
<protein>
    <submittedName>
        <fullName evidence="3">Amidohydrolase family protein</fullName>
    </submittedName>
</protein>
<dbReference type="InterPro" id="IPR011059">
    <property type="entry name" value="Metal-dep_hydrolase_composite"/>
</dbReference>
<feature type="domain" description="Amidohydrolase 3" evidence="2">
    <location>
        <begin position="46"/>
        <end position="514"/>
    </location>
</feature>
<dbReference type="InterPro" id="IPR032466">
    <property type="entry name" value="Metal_Hydrolase"/>
</dbReference>
<gene>
    <name evidence="3" type="ORF">ACFFGY_04210</name>
</gene>
<reference evidence="3 4" key="1">
    <citation type="submission" date="2024-09" db="EMBL/GenBank/DDBJ databases">
        <authorList>
            <person name="Sun Q."/>
            <person name="Mori K."/>
        </authorList>
    </citation>
    <scope>NUCLEOTIDE SEQUENCE [LARGE SCALE GENOMIC DNA]</scope>
    <source>
        <strain evidence="3 4">TBRC 5777</strain>
    </source>
</reference>
<sequence length="551" mass="58160">MPDPVLIRDARIIDGTGAPWFRGDVLLRDGRVAAMGAGLPAGGATVVEAGGRFLAPGFIDAHAHDDLIFLREPDRPEKARQGVTSVVVGNCSFSLYPKNPGSEEALRAHFAGLLGPTAAAETFRGVAQYRERLEAQGIAINLVSLVGHGALRLAVMGGARRTATAEEIAAMSALLETQLRDGAIGLSLGLVYPPSAFAEDAELLALAHTVARCGKVLTAHVRSYEAKLVEAIEEFLALLRASGARGLLSHLQAAGRPNWGSIPRALARLEQARAEGVDVSFDMYPYLAGSTSLLQLLPPAVLDGGIAALLPRLRDEAFLGELRRYVEGGEPDAAGAISKVVLIGWENVRISAVATEALKHLEGRSVAEAAALEGTEPFAMMVQLILRDEGQTGVVLFQLDENDLRAAFTHPLHMVGSDGLPRPGTRPHPRAFGTFPRVAGRLVRESGWFTLEDAVRRMTSVAAQRFGLDDRGLLRPGMAADLVMFDAAVTDHASFDDPTALPGGIVDVWVRGERILEGGAPTGARPGRLLAGGMAPDAEGPQTGRSGGAMP</sequence>
<evidence type="ECO:0000256" key="1">
    <source>
        <dbReference type="SAM" id="MobiDB-lite"/>
    </source>
</evidence>
<dbReference type="Proteomes" id="UP001589865">
    <property type="component" value="Unassembled WGS sequence"/>
</dbReference>
<organism evidence="3 4">
    <name type="scientific">Roseomonas elaeocarpi</name>
    <dbReference type="NCBI Taxonomy" id="907779"/>
    <lineage>
        <taxon>Bacteria</taxon>
        <taxon>Pseudomonadati</taxon>
        <taxon>Pseudomonadota</taxon>
        <taxon>Alphaproteobacteria</taxon>
        <taxon>Acetobacterales</taxon>
        <taxon>Roseomonadaceae</taxon>
        <taxon>Roseomonas</taxon>
    </lineage>
</organism>
<comment type="caution">
    <text evidence="3">The sequence shown here is derived from an EMBL/GenBank/DDBJ whole genome shotgun (WGS) entry which is preliminary data.</text>
</comment>
<dbReference type="Gene3D" id="3.30.1490.130">
    <property type="entry name" value="D-aminoacylase. Domain 3"/>
    <property type="match status" value="1"/>
</dbReference>
<feature type="region of interest" description="Disordered" evidence="1">
    <location>
        <begin position="519"/>
        <end position="551"/>
    </location>
</feature>
<dbReference type="PANTHER" id="PTHR11647:SF1">
    <property type="entry name" value="COLLAPSIN RESPONSE MEDIATOR PROTEIN"/>
    <property type="match status" value="1"/>
</dbReference>
<accession>A0ABV6JNZ4</accession>
<dbReference type="Gene3D" id="2.30.40.10">
    <property type="entry name" value="Urease, subunit C, domain 1"/>
    <property type="match status" value="1"/>
</dbReference>
<dbReference type="InterPro" id="IPR050378">
    <property type="entry name" value="Metallo-dep_Hydrolases_sf"/>
</dbReference>
<dbReference type="CDD" id="cd01297">
    <property type="entry name" value="D-aminoacylase"/>
    <property type="match status" value="1"/>
</dbReference>
<dbReference type="InterPro" id="IPR013108">
    <property type="entry name" value="Amidohydro_3"/>
</dbReference>
<dbReference type="RefSeq" id="WP_377043138.1">
    <property type="nucleotide sequence ID" value="NZ_JBHLUN010000002.1"/>
</dbReference>
<proteinExistence type="predicted"/>
<evidence type="ECO:0000313" key="3">
    <source>
        <dbReference type="EMBL" id="MFC0407439.1"/>
    </source>
</evidence>
<dbReference type="InterPro" id="IPR023100">
    <property type="entry name" value="D-aminoacylase_insert_dom_sf"/>
</dbReference>
<name>A0ABV6JNZ4_9PROT</name>
<dbReference type="Gene3D" id="3.20.20.140">
    <property type="entry name" value="Metal-dependent hydrolases"/>
    <property type="match status" value="1"/>
</dbReference>